<feature type="compositionally biased region" description="Acidic residues" evidence="1">
    <location>
        <begin position="423"/>
        <end position="443"/>
    </location>
</feature>
<gene>
    <name evidence="2" type="ORF">V1478_017838</name>
</gene>
<dbReference type="InterPro" id="IPR026173">
    <property type="entry name" value="SPAG17"/>
</dbReference>
<dbReference type="PANTHER" id="PTHR21963:SF1">
    <property type="entry name" value="SPERM-ASSOCIATED ANTIGEN 17"/>
    <property type="match status" value="1"/>
</dbReference>
<feature type="compositionally biased region" description="Basic and acidic residues" evidence="1">
    <location>
        <begin position="1450"/>
        <end position="1464"/>
    </location>
</feature>
<comment type="caution">
    <text evidence="2">The sequence shown here is derived from an EMBL/GenBank/DDBJ whole genome shotgun (WGS) entry which is preliminary data.</text>
</comment>
<dbReference type="EMBL" id="JAUDFV010000166">
    <property type="protein sequence ID" value="KAL2712315.1"/>
    <property type="molecule type" value="Genomic_DNA"/>
</dbReference>
<feature type="compositionally biased region" description="Low complexity" evidence="1">
    <location>
        <begin position="1294"/>
        <end position="1304"/>
    </location>
</feature>
<protein>
    <submittedName>
        <fullName evidence="2">Sperm-associated antigen 17-like</fullName>
    </submittedName>
</protein>
<feature type="region of interest" description="Disordered" evidence="1">
    <location>
        <begin position="416"/>
        <end position="443"/>
    </location>
</feature>
<keyword evidence="3" id="KW-1185">Reference proteome</keyword>
<feature type="region of interest" description="Disordered" evidence="1">
    <location>
        <begin position="1294"/>
        <end position="1316"/>
    </location>
</feature>
<feature type="region of interest" description="Disordered" evidence="1">
    <location>
        <begin position="809"/>
        <end position="863"/>
    </location>
</feature>
<feature type="region of interest" description="Disordered" evidence="1">
    <location>
        <begin position="1443"/>
        <end position="1464"/>
    </location>
</feature>
<proteinExistence type="predicted"/>
<feature type="compositionally biased region" description="Basic and acidic residues" evidence="1">
    <location>
        <begin position="825"/>
        <end position="863"/>
    </location>
</feature>
<feature type="region of interest" description="Disordered" evidence="1">
    <location>
        <begin position="1079"/>
        <end position="1098"/>
    </location>
</feature>
<sequence length="1806" mass="212457">MSKKKSSKTVTSVKSKRQYNESAWQELLESLSINDDHWWCTVTMMIETRSDHARCVSMFNEAAEEGKRKAIYTLSHQKMLANVRSLSRQDPDKCPVLQRVCHHANKLLEANIESTWSLARVIKYMIYRAKIEAVFRIKKEQELKRSIEEEYHIMQTVLDPTTARSVKKKNDQYLKSKANTRLRIREEEWRDIDYIDDAPLDGPNLYVVLTGFHDPNLFVELMNIGVPMTCILKIKRPGETLEHVSLYYKEGKNQNTHRMWLRFPGTYAVDKVDLYKFWTSLQNTLKDPHAIQTFSNVAFLTYKPPFLAESLDDLEYEVLKKDIFDKVSFIVYDLYDLLRKHSNYLRSMLIQRYDIDEKEEAEDNVYRAILDALPTECVTVPTLLNALLLQVEANLDLVLTDRSFQEQNVSAKENLVEKKKKEEEEEEEIPVESIDDDDDDDEDSWVRERVKHLNQKYKIKMYNDIFEENTNELPIELILYGDELAVNTRHIDLDNNIKMLLNLSDDMTLADSIFQVYQDSRIVDCWLRYKQLTETKMKQYDCYINNIMNYFDSSIEICREEIFHYLHFLIFDKMIYGNEMKETDEKIETLSIISFLKSPRKVLTDPSLLLPKDEEKESRFFSKSDTEIDYGKAVAAFSSCPSLFGLTDIREVLLPSYLEKNVLEERERRMHGVGEPLEEYDDVELLPKKILLQTFYECFQNFERFEKRYFEPTDSILLYFSNDYVKGDVSERSTLSVLRTPVCLRDFVKYVYQEEIDWINQEEEKDRLESIKRTSKSSISGISSEDELHLYFGDEHFILPNSLKAQDIQKKMQSTSKRKNSSRLDTPRTEVMGEKKITKDGEKRKGGKTLSEKISTKDRKQKTNREINEIDTSFLPRRKILSLETAKEDEPHEFIGYDLGNLRVQIVEKSKIFNSEDGTFVQVNLETWLYEKVDLRIAITLAGCTLRLFEKLNDREMSNVFHVTTNRGIVLAFSRKIDTTSNEFEYWKELEFDFHASWPSGLTISPVTGDGPENPFYITQSYISKAPEDVAREAYRKFLRNGTVLKFLDDNTVIVLRPNGAVIECTSFEDITTTDEKNFEEDHEIKQKNPNGITSKKNLGKKGLSNKIEVFEEENVDVERLPSKMMDELMNWLFDSISLKKREIDRDERDPYENHIFQYFRAADRYWNFWKSESGGRSNGNAVCEDQRYNVLDHDGRRYEVLRDLIVREYDRLLVRANSDYEVDENFTRRSDGTDMLFRSNGELIVHFTDGTRITTGYKIEEEPLICDWTVEEFQRYFGSIKLYEYDDELFEGNSRSNNSNNENNDNELWQEEPLNGNGRYENEMTRILIADGFVSVLLTCLLEHKNYASVSYDQSAVSCTLSMPADLRVSISRRGHYEVWAPGEVNLKIESDKLIFSSEMCATCAGRSTSVYNFYRRFEPIASTIFTSSDLFGNVFEVKSDGTTSYRGKSRERPSRKFDFNENGLDDVKTSEEEYEKYEEEEVEEENGEKEVASRKHYNCMNDHEKYCHGYDTFPRQNIPQYRIFSMSRDLTGYEYLHRSVRHQEKMKVVLNKKATAMVHPVCIHRSNLYRLITFAPLETELRSKALLQSYQIPKVKPTNSDRRDLLRSTYSIPYDWLFPFGRNGHGICSDTYDMPLAKTIERRPPRTLRLRILHGFKEPDRNAIIDLQKAMACYWRYLLNNVDECRRYFPVEESVLSELEDDYKTWKDNIREFALGIRTNIDVATYVDSLQRCRVKESPMKTEYPSRRLEDLLESRKVNKIQLEWHKRCLREQIILPYFENVVEENKESLTGQSAEKRREKVKT</sequence>
<dbReference type="Proteomes" id="UP001607302">
    <property type="component" value="Unassembled WGS sequence"/>
</dbReference>
<organism evidence="2 3">
    <name type="scientific">Vespula squamosa</name>
    <name type="common">Southern yellow jacket</name>
    <name type="synonym">Wasp</name>
    <dbReference type="NCBI Taxonomy" id="30214"/>
    <lineage>
        <taxon>Eukaryota</taxon>
        <taxon>Metazoa</taxon>
        <taxon>Ecdysozoa</taxon>
        <taxon>Arthropoda</taxon>
        <taxon>Hexapoda</taxon>
        <taxon>Insecta</taxon>
        <taxon>Pterygota</taxon>
        <taxon>Neoptera</taxon>
        <taxon>Endopterygota</taxon>
        <taxon>Hymenoptera</taxon>
        <taxon>Apocrita</taxon>
        <taxon>Aculeata</taxon>
        <taxon>Vespoidea</taxon>
        <taxon>Vespidae</taxon>
        <taxon>Vespinae</taxon>
        <taxon>Vespula</taxon>
    </lineage>
</organism>
<dbReference type="PANTHER" id="PTHR21963">
    <property type="entry name" value="PF6"/>
    <property type="match status" value="1"/>
</dbReference>
<evidence type="ECO:0000256" key="1">
    <source>
        <dbReference type="SAM" id="MobiDB-lite"/>
    </source>
</evidence>
<reference evidence="2 3" key="1">
    <citation type="journal article" date="2024" name="Ann. Entomol. Soc. Am.">
        <title>Genomic analyses of the southern and eastern yellowjacket wasps (Hymenoptera: Vespidae) reveal evolutionary signatures of social life.</title>
        <authorList>
            <person name="Catto M.A."/>
            <person name="Caine P.B."/>
            <person name="Orr S.E."/>
            <person name="Hunt B.G."/>
            <person name="Goodisman M.A.D."/>
        </authorList>
    </citation>
    <scope>NUCLEOTIDE SEQUENCE [LARGE SCALE GENOMIC DNA]</scope>
    <source>
        <strain evidence="2">233</strain>
        <tissue evidence="2">Head and thorax</tissue>
    </source>
</reference>
<evidence type="ECO:0000313" key="2">
    <source>
        <dbReference type="EMBL" id="KAL2712315.1"/>
    </source>
</evidence>
<evidence type="ECO:0000313" key="3">
    <source>
        <dbReference type="Proteomes" id="UP001607302"/>
    </source>
</evidence>
<accession>A0ABD1ZXS4</accession>
<name>A0ABD1ZXS4_VESSQ</name>